<proteinExistence type="predicted"/>
<gene>
    <name evidence="2" type="ORF">A3A91_03130</name>
</gene>
<evidence type="ECO:0008006" key="4">
    <source>
        <dbReference type="Google" id="ProtNLM"/>
    </source>
</evidence>
<dbReference type="Proteomes" id="UP000177001">
    <property type="component" value="Unassembled WGS sequence"/>
</dbReference>
<keyword evidence="1" id="KW-0812">Transmembrane</keyword>
<name>A0A1F6WY66_9BACT</name>
<feature type="transmembrane region" description="Helical" evidence="1">
    <location>
        <begin position="140"/>
        <end position="158"/>
    </location>
</feature>
<protein>
    <recommendedName>
        <fullName evidence="4">DUF2157 domain-containing protein</fullName>
    </recommendedName>
</protein>
<feature type="transmembrane region" description="Helical" evidence="1">
    <location>
        <begin position="79"/>
        <end position="99"/>
    </location>
</feature>
<feature type="transmembrane region" description="Helical" evidence="1">
    <location>
        <begin position="195"/>
        <end position="212"/>
    </location>
</feature>
<feature type="transmembrane region" description="Helical" evidence="1">
    <location>
        <begin position="280"/>
        <end position="306"/>
    </location>
</feature>
<feature type="transmembrane region" description="Helical" evidence="1">
    <location>
        <begin position="111"/>
        <end position="134"/>
    </location>
</feature>
<evidence type="ECO:0000313" key="3">
    <source>
        <dbReference type="Proteomes" id="UP000177001"/>
    </source>
</evidence>
<evidence type="ECO:0000313" key="2">
    <source>
        <dbReference type="EMBL" id="OGI86675.1"/>
    </source>
</evidence>
<dbReference type="EMBL" id="MFUR01000013">
    <property type="protein sequence ID" value="OGI86675.1"/>
    <property type="molecule type" value="Genomic_DNA"/>
</dbReference>
<feature type="transmembrane region" description="Helical" evidence="1">
    <location>
        <begin position="256"/>
        <end position="273"/>
    </location>
</feature>
<reference evidence="2 3" key="1">
    <citation type="journal article" date="2016" name="Nat. Commun.">
        <title>Thousands of microbial genomes shed light on interconnected biogeochemical processes in an aquifer system.</title>
        <authorList>
            <person name="Anantharaman K."/>
            <person name="Brown C.T."/>
            <person name="Hug L.A."/>
            <person name="Sharon I."/>
            <person name="Castelle C.J."/>
            <person name="Probst A.J."/>
            <person name="Thomas B.C."/>
            <person name="Singh A."/>
            <person name="Wilkins M.J."/>
            <person name="Karaoz U."/>
            <person name="Brodie E.L."/>
            <person name="Williams K.H."/>
            <person name="Hubbard S.S."/>
            <person name="Banfield J.F."/>
        </authorList>
    </citation>
    <scope>NUCLEOTIDE SEQUENCE [LARGE SCALE GENOMIC DNA]</scope>
</reference>
<accession>A0A1F6WY66</accession>
<feature type="transmembrane region" description="Helical" evidence="1">
    <location>
        <begin position="165"/>
        <end position="183"/>
    </location>
</feature>
<evidence type="ECO:0000256" key="1">
    <source>
        <dbReference type="SAM" id="Phobius"/>
    </source>
</evidence>
<comment type="caution">
    <text evidence="2">The sequence shown here is derived from an EMBL/GenBank/DDBJ whole genome shotgun (WGS) entry which is preliminary data.</text>
</comment>
<keyword evidence="1" id="KW-1133">Transmembrane helix</keyword>
<feature type="transmembrane region" description="Helical" evidence="1">
    <location>
        <begin position="387"/>
        <end position="405"/>
    </location>
</feature>
<organism evidence="2 3">
    <name type="scientific">Candidatus Nomurabacteria bacterium RIFCSPLOWO2_01_FULL_36_16</name>
    <dbReference type="NCBI Taxonomy" id="1801767"/>
    <lineage>
        <taxon>Bacteria</taxon>
        <taxon>Candidatus Nomuraibacteriota</taxon>
    </lineage>
</organism>
<feature type="transmembrane region" description="Helical" evidence="1">
    <location>
        <begin position="365"/>
        <end position="382"/>
    </location>
</feature>
<feature type="transmembrane region" description="Helical" evidence="1">
    <location>
        <begin position="312"/>
        <end position="330"/>
    </location>
</feature>
<feature type="transmembrane region" description="Helical" evidence="1">
    <location>
        <begin position="342"/>
        <end position="359"/>
    </location>
</feature>
<feature type="transmembrane region" description="Helical" evidence="1">
    <location>
        <begin position="224"/>
        <end position="244"/>
    </location>
</feature>
<feature type="transmembrane region" description="Helical" evidence="1">
    <location>
        <begin position="411"/>
        <end position="433"/>
    </location>
</feature>
<keyword evidence="1" id="KW-0472">Membrane</keyword>
<feature type="transmembrane region" description="Helical" evidence="1">
    <location>
        <begin position="52"/>
        <end position="73"/>
    </location>
</feature>
<sequence length="449" mass="49891">MTKEELLQELSIKINSGEISKGEVLGRLNLSTIASSIEAKLRIPSSFSVTKLLYVLGAIIAIAGMFLFSYQIWNDIGSIGRISITLGLGLMLTAIGSVLSRNKTEEEGDTIGTIFHFMGGLLIPGGSLVALFEFSTGMDPSWPLALTFGTIFLFYLLINYIHKNAVLTFFTIANGTAFIYLLVEAITGGLFYDYVNLYAYLTMVIGACYILLAHSFRDSWNSKLVPVLYFFGFIGVESAVFVQYNNVTSWGSQHSMWPVVFSLGLIFIFYLFLNFSLKNVFLTLLTIMNGTAFIYVLVEALIGGSYSFDTDIYMYLTMVIGLVYMLLSYSFRDGPNSKLVEILNFFGITGLLGAAFSQIYGSLPWQLSFLVLVIGGFVFSIYAKSRAILVISTLFLLAHVSYITSEYFADSLGWPISLVILGFIFIGLGYLSININKKYIKDRELQNSF</sequence>
<dbReference type="AlphaFoldDB" id="A0A1F6WY66"/>